<dbReference type="EMBL" id="JBEPIJ010000005">
    <property type="protein sequence ID" value="MES0873678.1"/>
    <property type="molecule type" value="Genomic_DNA"/>
</dbReference>
<organism evidence="1 2">
    <name type="scientific">Sinimarinibacterium thermocellulolyticum</name>
    <dbReference type="NCBI Taxonomy" id="3170016"/>
    <lineage>
        <taxon>Bacteria</taxon>
        <taxon>Pseudomonadati</taxon>
        <taxon>Pseudomonadota</taxon>
        <taxon>Gammaproteobacteria</taxon>
        <taxon>Nevskiales</taxon>
        <taxon>Nevskiaceae</taxon>
        <taxon>Sinimarinibacterium</taxon>
    </lineage>
</organism>
<dbReference type="RefSeq" id="WP_352888477.1">
    <property type="nucleotide sequence ID" value="NZ_JBEPIJ010000005.1"/>
</dbReference>
<gene>
    <name evidence="1" type="ORF">ABSH63_06635</name>
</gene>
<keyword evidence="2" id="KW-1185">Reference proteome</keyword>
<comment type="caution">
    <text evidence="1">The sequence shown here is derived from an EMBL/GenBank/DDBJ whole genome shotgun (WGS) entry which is preliminary data.</text>
</comment>
<dbReference type="Proteomes" id="UP001465331">
    <property type="component" value="Unassembled WGS sequence"/>
</dbReference>
<dbReference type="InterPro" id="IPR058915">
    <property type="entry name" value="AcrVA2-like"/>
</dbReference>
<evidence type="ECO:0000313" key="2">
    <source>
        <dbReference type="Proteomes" id="UP001465331"/>
    </source>
</evidence>
<proteinExistence type="predicted"/>
<evidence type="ECO:0000313" key="1">
    <source>
        <dbReference type="EMBL" id="MES0873678.1"/>
    </source>
</evidence>
<dbReference type="Pfam" id="PF26125">
    <property type="entry name" value="AcrVA2-like"/>
    <property type="match status" value="1"/>
</dbReference>
<name>A0ABV2A946_9GAMM</name>
<accession>A0ABV2A946</accession>
<reference evidence="1 2" key="1">
    <citation type="submission" date="2024-06" db="EMBL/GenBank/DDBJ databases">
        <authorList>
            <person name="Li Z."/>
            <person name="Jiang Y."/>
        </authorList>
    </citation>
    <scope>NUCLEOTIDE SEQUENCE [LARGE SCALE GENOMIC DNA]</scope>
    <source>
        <strain evidence="1 2">HSW-8</strain>
    </source>
</reference>
<protein>
    <submittedName>
        <fullName evidence="1">Uncharacterized protein</fullName>
    </submittedName>
</protein>
<sequence length="330" mass="37459">MKRLEEAEDCAWAYYTPYENAGRAIFSFPSALVQMLMHSAVDDVPTTLIRAPYDSLFIHFGVEAGIRSALTGLPLDGVYVDIDSGPNGGISLWATPVAPWMAEAPRWSFLKRIQEDHKLGYFECRLGFDDGTTFGEILAAPFENPYTGMTEFDYWRQERRAKDALASSGYEYTIKPHREAITTWTPDEECVIWREQTDQLARLVVNALLYLVYDKREVELDYPAHAPRRLAAQARSTKPTEARRATSKLASMGYRKVYLCGRHFKSPTIGDGATSLSAHWRRGHWRQQACGPELRDHKLIWIMPTLVNAGAGQMIHGHIYEAGERQKARL</sequence>